<feature type="compositionally biased region" description="Basic and acidic residues" evidence="1">
    <location>
        <begin position="645"/>
        <end position="654"/>
    </location>
</feature>
<feature type="region of interest" description="Disordered" evidence="1">
    <location>
        <begin position="639"/>
        <end position="735"/>
    </location>
</feature>
<feature type="compositionally biased region" description="Gly residues" evidence="1">
    <location>
        <begin position="539"/>
        <end position="549"/>
    </location>
</feature>
<feature type="compositionally biased region" description="Low complexity" evidence="1">
    <location>
        <begin position="684"/>
        <end position="696"/>
    </location>
</feature>
<feature type="compositionally biased region" description="Basic and acidic residues" evidence="1">
    <location>
        <begin position="287"/>
        <end position="302"/>
    </location>
</feature>
<dbReference type="Proteomes" id="UP001176521">
    <property type="component" value="Unassembled WGS sequence"/>
</dbReference>
<feature type="region of interest" description="Disordered" evidence="1">
    <location>
        <begin position="532"/>
        <end position="617"/>
    </location>
</feature>
<feature type="compositionally biased region" description="Polar residues" evidence="1">
    <location>
        <begin position="586"/>
        <end position="600"/>
    </location>
</feature>
<feature type="compositionally biased region" description="Low complexity" evidence="1">
    <location>
        <begin position="149"/>
        <end position="160"/>
    </location>
</feature>
<feature type="compositionally biased region" description="Low complexity" evidence="1">
    <location>
        <begin position="120"/>
        <end position="131"/>
    </location>
</feature>
<feature type="compositionally biased region" description="Low complexity" evidence="1">
    <location>
        <begin position="73"/>
        <end position="84"/>
    </location>
</feature>
<feature type="region of interest" description="Disordered" evidence="1">
    <location>
        <begin position="872"/>
        <end position="922"/>
    </location>
</feature>
<feature type="region of interest" description="Disordered" evidence="1">
    <location>
        <begin position="777"/>
        <end position="807"/>
    </location>
</feature>
<evidence type="ECO:0000313" key="2">
    <source>
        <dbReference type="EMBL" id="KAK0521789.1"/>
    </source>
</evidence>
<keyword evidence="3" id="KW-1185">Reference proteome</keyword>
<accession>A0AAN6G526</accession>
<comment type="caution">
    <text evidence="2">The sequence shown here is derived from an EMBL/GenBank/DDBJ whole genome shotgun (WGS) entry which is preliminary data.</text>
</comment>
<proteinExistence type="predicted"/>
<gene>
    <name evidence="2" type="ORF">OC842_006667</name>
</gene>
<reference evidence="2" key="1">
    <citation type="journal article" date="2023" name="PhytoFront">
        <title>Draft Genome Resources of Seven Strains of Tilletia horrida, Causal Agent of Kernel Smut of Rice.</title>
        <authorList>
            <person name="Khanal S."/>
            <person name="Antony Babu S."/>
            <person name="Zhou X.G."/>
        </authorList>
    </citation>
    <scope>NUCLEOTIDE SEQUENCE</scope>
    <source>
        <strain evidence="2">TX3</strain>
    </source>
</reference>
<feature type="compositionally biased region" description="Basic and acidic residues" evidence="1">
    <location>
        <begin position="872"/>
        <end position="886"/>
    </location>
</feature>
<feature type="region of interest" description="Disordered" evidence="1">
    <location>
        <begin position="216"/>
        <end position="310"/>
    </location>
</feature>
<dbReference type="AlphaFoldDB" id="A0AAN6G526"/>
<feature type="compositionally biased region" description="Gly residues" evidence="1">
    <location>
        <begin position="559"/>
        <end position="576"/>
    </location>
</feature>
<feature type="compositionally biased region" description="Polar residues" evidence="1">
    <location>
        <begin position="702"/>
        <end position="716"/>
    </location>
</feature>
<evidence type="ECO:0000313" key="3">
    <source>
        <dbReference type="Proteomes" id="UP001176521"/>
    </source>
</evidence>
<feature type="region of interest" description="Disordered" evidence="1">
    <location>
        <begin position="471"/>
        <end position="495"/>
    </location>
</feature>
<name>A0AAN6G526_9BASI</name>
<feature type="compositionally biased region" description="Low complexity" evidence="1">
    <location>
        <begin position="718"/>
        <end position="728"/>
    </location>
</feature>
<dbReference type="EMBL" id="JAPDMQ010000639">
    <property type="protein sequence ID" value="KAK0521789.1"/>
    <property type="molecule type" value="Genomic_DNA"/>
</dbReference>
<feature type="compositionally biased region" description="Low complexity" evidence="1">
    <location>
        <begin position="216"/>
        <end position="232"/>
    </location>
</feature>
<evidence type="ECO:0000256" key="1">
    <source>
        <dbReference type="SAM" id="MobiDB-lite"/>
    </source>
</evidence>
<protein>
    <submittedName>
        <fullName evidence="2">Uncharacterized protein</fullName>
    </submittedName>
</protein>
<feature type="region of interest" description="Disordered" evidence="1">
    <location>
        <begin position="67"/>
        <end position="172"/>
    </location>
</feature>
<organism evidence="2 3">
    <name type="scientific">Tilletia horrida</name>
    <dbReference type="NCBI Taxonomy" id="155126"/>
    <lineage>
        <taxon>Eukaryota</taxon>
        <taxon>Fungi</taxon>
        <taxon>Dikarya</taxon>
        <taxon>Basidiomycota</taxon>
        <taxon>Ustilaginomycotina</taxon>
        <taxon>Exobasidiomycetes</taxon>
        <taxon>Tilletiales</taxon>
        <taxon>Tilletiaceae</taxon>
        <taxon>Tilletia</taxon>
    </lineage>
</organism>
<sequence length="922" mass="94117">MPSQTSTADIYVACLYSQGDGLPLWNPSPIRTGAIGYVRDGSFFTLFNIEDGPPTEVHPAADPTLVGRRRSTPASHQQQQLVHQLPPPHLPHASLASTLHLPAAGTDTHARSDSVGSGTGAVTAGTATPLGAGSGLPTAHRASDPVLPGAGAIGADSASSNPPRSVSVSARGGLPGSSGAYGLGSGGSGGALGSSTFAGARRSSAMGISLMGGAASTLRSPPLPPASSLSDPIGSPTGGDGTRSPVSGTGARSAGSMTPPYVGGGGGGAAAAAAAGSSSDARWNSPRGDETRSPRLRERDLPPEPPMPLQTEYEDLRRFDAGPRSSSTYTCLGFSAGAQVPGAPAGGMWSFKSSGGDGALLIPRDPTEREQLRHVGNLKIYVKTHLRWIAYRYGISEDIEPDDIVLVFSQDRTSDWACAVSRNTSKGAQVEFEVFSVGKASVWGEWRTAMTASQRGPHRGGPPVFNPNFAMGTVAGAPSPGAGNGGHDNKKPGSSSAAATAAAAAAGAGIGFSLGGVTASFSPTLDAQVRMDTSEDSAAGGGNGNGNELGFGVDLRFSAGGGGGGGGPERGNGGARPGTLSGDASPYSNSGAAASSSLMHQQQQQQRQGNWPHANPHPADQAIIIKRITMKHRLPFLPASIRASAEPKPDGPREGEEDEDARRVMAAGATEGSGGELERGEQGGRAAPTRTGRAGASPVIPSRSSSLATRSANAYTRKSAAAQAQTKTNAKKKEKSFDPLNLLHEYILTRAPLARASIASDAECAYLLRAALHNGFGGASGGRARQHETSAGVLEEEEEGVEGQGESLLSPRWMGQIRRALFRAADACARVDVDPSDGVATLLLDVLNDDFDGRAEVATAPTSARAREVVEGARRPEARSEAEAARKKVVGRMSTGGGRARDWAPHQLRTGGLEPATTSVSS</sequence>